<reference evidence="8 9" key="1">
    <citation type="submission" date="2017-09" db="EMBL/GenBank/DDBJ databases">
        <authorList>
            <person name="Ehlers B."/>
            <person name="Leendertz F.H."/>
        </authorList>
    </citation>
    <scope>NUCLEOTIDE SEQUENCE [LARGE SCALE GENOMIC DNA]</scope>
    <source>
        <strain evidence="8 9">DSM 16848</strain>
    </source>
</reference>
<evidence type="ECO:0000259" key="7">
    <source>
        <dbReference type="Pfam" id="PF00496"/>
    </source>
</evidence>
<dbReference type="PROSITE" id="PS51257">
    <property type="entry name" value="PROKAR_LIPOPROTEIN"/>
    <property type="match status" value="1"/>
</dbReference>
<dbReference type="PIRSF" id="PIRSF002741">
    <property type="entry name" value="MppA"/>
    <property type="match status" value="1"/>
</dbReference>
<dbReference type="AlphaFoldDB" id="A0A286EAN5"/>
<dbReference type="Gene3D" id="3.10.105.10">
    <property type="entry name" value="Dipeptide-binding Protein, Domain 3"/>
    <property type="match status" value="1"/>
</dbReference>
<dbReference type="OrthoDB" id="9801799at2"/>
<evidence type="ECO:0000313" key="9">
    <source>
        <dbReference type="Proteomes" id="UP000219669"/>
    </source>
</evidence>
<evidence type="ECO:0000256" key="4">
    <source>
        <dbReference type="ARBA" id="ARBA00022729"/>
    </source>
</evidence>
<dbReference type="Proteomes" id="UP000219669">
    <property type="component" value="Unassembled WGS sequence"/>
</dbReference>
<dbReference type="InterPro" id="IPR030678">
    <property type="entry name" value="Peptide/Ni-bd"/>
</dbReference>
<dbReference type="Gene3D" id="3.40.190.10">
    <property type="entry name" value="Periplasmic binding protein-like II"/>
    <property type="match status" value="1"/>
</dbReference>
<feature type="signal peptide" evidence="6">
    <location>
        <begin position="1"/>
        <end position="19"/>
    </location>
</feature>
<dbReference type="Gene3D" id="3.90.76.10">
    <property type="entry name" value="Dipeptide-binding Protein, Domain 1"/>
    <property type="match status" value="1"/>
</dbReference>
<dbReference type="PANTHER" id="PTHR30290:SF10">
    <property type="entry name" value="PERIPLASMIC OLIGOPEPTIDE-BINDING PROTEIN-RELATED"/>
    <property type="match status" value="1"/>
</dbReference>
<evidence type="ECO:0000256" key="3">
    <source>
        <dbReference type="ARBA" id="ARBA00022448"/>
    </source>
</evidence>
<evidence type="ECO:0000256" key="1">
    <source>
        <dbReference type="ARBA" id="ARBA00004196"/>
    </source>
</evidence>
<keyword evidence="9" id="KW-1185">Reference proteome</keyword>
<dbReference type="InterPro" id="IPR000914">
    <property type="entry name" value="SBP_5_dom"/>
</dbReference>
<accession>A0A286EAN5</accession>
<name>A0A286EAN5_9NEIS</name>
<feature type="domain" description="Solute-binding protein family 5" evidence="7">
    <location>
        <begin position="95"/>
        <end position="473"/>
    </location>
</feature>
<evidence type="ECO:0000256" key="5">
    <source>
        <dbReference type="SAM" id="MobiDB-lite"/>
    </source>
</evidence>
<evidence type="ECO:0000256" key="2">
    <source>
        <dbReference type="ARBA" id="ARBA00005695"/>
    </source>
</evidence>
<dbReference type="InterPro" id="IPR039424">
    <property type="entry name" value="SBP_5"/>
</dbReference>
<evidence type="ECO:0000313" key="8">
    <source>
        <dbReference type="EMBL" id="SOD67987.1"/>
    </source>
</evidence>
<dbReference type="RefSeq" id="WP_097114140.1">
    <property type="nucleotide sequence ID" value="NZ_CP083931.1"/>
</dbReference>
<dbReference type="FunFam" id="3.10.105.10:FF:000001">
    <property type="entry name" value="Oligopeptide ABC transporter, oligopeptide-binding protein"/>
    <property type="match status" value="1"/>
</dbReference>
<keyword evidence="4 6" id="KW-0732">Signal</keyword>
<dbReference type="CDD" id="cd08504">
    <property type="entry name" value="PBP2_OppA"/>
    <property type="match status" value="1"/>
</dbReference>
<protein>
    <submittedName>
        <fullName evidence="8">Oligopeptide transport system substrate-binding protein</fullName>
    </submittedName>
</protein>
<dbReference type="SUPFAM" id="SSF53850">
    <property type="entry name" value="Periplasmic binding protein-like II"/>
    <property type="match status" value="1"/>
</dbReference>
<feature type="chain" id="PRO_5013103603" evidence="6">
    <location>
        <begin position="20"/>
        <end position="555"/>
    </location>
</feature>
<dbReference type="GO" id="GO:1904680">
    <property type="term" value="F:peptide transmembrane transporter activity"/>
    <property type="evidence" value="ECO:0007669"/>
    <property type="project" value="TreeGrafter"/>
</dbReference>
<comment type="similarity">
    <text evidence="2">Belongs to the bacterial solute-binding protein 5 family.</text>
</comment>
<dbReference type="GO" id="GO:0015833">
    <property type="term" value="P:peptide transport"/>
    <property type="evidence" value="ECO:0007669"/>
    <property type="project" value="TreeGrafter"/>
</dbReference>
<gene>
    <name evidence="8" type="ORF">SAMN02746062_01080</name>
</gene>
<dbReference type="GO" id="GO:0030288">
    <property type="term" value="C:outer membrane-bounded periplasmic space"/>
    <property type="evidence" value="ECO:0007669"/>
    <property type="project" value="TreeGrafter"/>
</dbReference>
<proteinExistence type="inferred from homology"/>
<dbReference type="FunFam" id="3.90.76.10:FF:000001">
    <property type="entry name" value="Oligopeptide ABC transporter substrate-binding protein"/>
    <property type="match status" value="1"/>
</dbReference>
<dbReference type="PANTHER" id="PTHR30290">
    <property type="entry name" value="PERIPLASMIC BINDING COMPONENT OF ABC TRANSPORTER"/>
    <property type="match status" value="1"/>
</dbReference>
<keyword evidence="3" id="KW-0813">Transport</keyword>
<feature type="region of interest" description="Disordered" evidence="5">
    <location>
        <begin position="25"/>
        <end position="46"/>
    </location>
</feature>
<dbReference type="Pfam" id="PF00496">
    <property type="entry name" value="SBP_bac_5"/>
    <property type="match status" value="1"/>
</dbReference>
<feature type="compositionally biased region" description="Low complexity" evidence="5">
    <location>
        <begin position="25"/>
        <end position="34"/>
    </location>
</feature>
<comment type="subcellular location">
    <subcellularLocation>
        <location evidence="1">Cell envelope</location>
    </subcellularLocation>
</comment>
<evidence type="ECO:0000256" key="6">
    <source>
        <dbReference type="SAM" id="SignalP"/>
    </source>
</evidence>
<dbReference type="EMBL" id="OCNF01000007">
    <property type="protein sequence ID" value="SOD67987.1"/>
    <property type="molecule type" value="Genomic_DNA"/>
</dbReference>
<dbReference type="GO" id="GO:0043190">
    <property type="term" value="C:ATP-binding cassette (ABC) transporter complex"/>
    <property type="evidence" value="ECO:0007669"/>
    <property type="project" value="InterPro"/>
</dbReference>
<organism evidence="8 9">
    <name type="scientific">Alysiella filiformis DSM 16848</name>
    <dbReference type="NCBI Taxonomy" id="1120981"/>
    <lineage>
        <taxon>Bacteria</taxon>
        <taxon>Pseudomonadati</taxon>
        <taxon>Pseudomonadota</taxon>
        <taxon>Betaproteobacteria</taxon>
        <taxon>Neisseriales</taxon>
        <taxon>Neisseriaceae</taxon>
        <taxon>Alysiella</taxon>
    </lineage>
</organism>
<sequence>MKTHLKPLLLALGLTFGLAACGGQNSGSGSQNAAPASKPAAQSTELAEKQEIVINNGAEPESLDPHKVGGVPESNILRQMFVGLTTTDNDGNTIAGIAEKWETADNKVWKFTLRDAKWSNGDPITADDFVYSFRRLTDPATASPYSTYLADVKVVNAQDIVDGKAKPDTLGVKAIDPKTLEITLSEPVPYLPDTLIHSAVKPVNKKAIEQHGDKWTLPENFVGNGAYKLKSWTVNDKIVMERNPNYYDDANTKINQVTFLPIGSAVTDMSRFKAGEIDVTYNDIPTEQFASLKTEMGEQMKVSPYLCTYYFEYNHKKAPFDNANVRKALSLTFDRDLFASKIVGRGETPAYMFTPPAAQGMKEFVPEWKTWDMAKRIEEAKKLLNEAGYNESNPLKFELLYNTSENHKKNAVAATALWKEKLGFVEATLNNQEWKTYLDTRRTQKHQMSRGGWCADFNEASTFLNTFKSDSSSNYGKYQSAKFDDLMKQTLSASVTPEQRADLYQQAEAELDKDAATIFAYHYISARLVKPYVQGYSDKDPMDNFQVKYWAVLKH</sequence>